<evidence type="ECO:0000256" key="1">
    <source>
        <dbReference type="ARBA" id="ARBA00001298"/>
    </source>
</evidence>
<dbReference type="EC" id="5.1.3.13" evidence="3 8"/>
<evidence type="ECO:0000256" key="6">
    <source>
        <dbReference type="PIRSR" id="PIRSR600888-2"/>
    </source>
</evidence>
<evidence type="ECO:0000256" key="4">
    <source>
        <dbReference type="ARBA" id="ARBA00019595"/>
    </source>
</evidence>
<comment type="subunit">
    <text evidence="8">Homodimer.</text>
</comment>
<feature type="binding site" evidence="6">
    <location>
        <position position="23"/>
    </location>
    <ligand>
        <name>substrate</name>
    </ligand>
</feature>
<evidence type="ECO:0000256" key="2">
    <source>
        <dbReference type="ARBA" id="ARBA00001997"/>
    </source>
</evidence>
<accession>A0A929KWD5</accession>
<proteinExistence type="inferred from homology"/>
<feature type="active site" description="Proton acceptor" evidence="5">
    <location>
        <position position="61"/>
    </location>
</feature>
<comment type="catalytic activity">
    <reaction evidence="1 8">
        <text>dTDP-4-dehydro-6-deoxy-alpha-D-glucose = dTDP-4-dehydro-beta-L-rhamnose</text>
        <dbReference type="Rhea" id="RHEA:16969"/>
        <dbReference type="ChEBI" id="CHEBI:57649"/>
        <dbReference type="ChEBI" id="CHEBI:62830"/>
        <dbReference type="EC" id="5.1.3.13"/>
    </reaction>
</comment>
<dbReference type="CDD" id="cd00438">
    <property type="entry name" value="cupin_RmlC"/>
    <property type="match status" value="1"/>
</dbReference>
<dbReference type="SUPFAM" id="SSF51182">
    <property type="entry name" value="RmlC-like cupins"/>
    <property type="match status" value="1"/>
</dbReference>
<feature type="binding site" evidence="6">
    <location>
        <position position="28"/>
    </location>
    <ligand>
        <name>substrate</name>
    </ligand>
</feature>
<feature type="binding site" evidence="6">
    <location>
        <position position="118"/>
    </location>
    <ligand>
        <name>substrate</name>
    </ligand>
</feature>
<feature type="binding site" evidence="6">
    <location>
        <position position="142"/>
    </location>
    <ligand>
        <name>substrate</name>
    </ligand>
</feature>
<feature type="site" description="Participates in a stacking interaction with the thymidine ring of dTDP-4-oxo-6-deoxyglucose" evidence="7">
    <location>
        <position position="137"/>
    </location>
</feature>
<dbReference type="Pfam" id="PF00908">
    <property type="entry name" value="dTDP_sugar_isom"/>
    <property type="match status" value="1"/>
</dbReference>
<gene>
    <name evidence="9" type="primary">rfbC</name>
    <name evidence="9" type="ORF">IRJ16_10920</name>
</gene>
<dbReference type="GO" id="GO:0005829">
    <property type="term" value="C:cytosol"/>
    <property type="evidence" value="ECO:0007669"/>
    <property type="project" value="TreeGrafter"/>
</dbReference>
<feature type="binding site" evidence="6">
    <location>
        <position position="58"/>
    </location>
    <ligand>
        <name>substrate</name>
    </ligand>
</feature>
<dbReference type="InterPro" id="IPR011051">
    <property type="entry name" value="RmlC_Cupin_sf"/>
</dbReference>
<feature type="active site" description="Proton donor" evidence="5">
    <location>
        <position position="131"/>
    </location>
</feature>
<feature type="binding site" evidence="6">
    <location>
        <begin position="46"/>
        <end position="48"/>
    </location>
    <ligand>
        <name>substrate</name>
    </ligand>
</feature>
<organism evidence="9 10">
    <name type="scientific">Mucilaginibacter myungsuensis</name>
    <dbReference type="NCBI Taxonomy" id="649104"/>
    <lineage>
        <taxon>Bacteria</taxon>
        <taxon>Pseudomonadati</taxon>
        <taxon>Bacteroidota</taxon>
        <taxon>Sphingobacteriia</taxon>
        <taxon>Sphingobacteriales</taxon>
        <taxon>Sphingobacteriaceae</taxon>
        <taxon>Mucilaginibacter</taxon>
    </lineage>
</organism>
<dbReference type="EMBL" id="JADFFL010000003">
    <property type="protein sequence ID" value="MBE9662397.1"/>
    <property type="molecule type" value="Genomic_DNA"/>
</dbReference>
<dbReference type="AlphaFoldDB" id="A0A929KWD5"/>
<dbReference type="GO" id="GO:0008830">
    <property type="term" value="F:dTDP-4-dehydrorhamnose 3,5-epimerase activity"/>
    <property type="evidence" value="ECO:0007669"/>
    <property type="project" value="UniProtKB-UniRule"/>
</dbReference>
<evidence type="ECO:0000256" key="8">
    <source>
        <dbReference type="RuleBase" id="RU364069"/>
    </source>
</evidence>
<evidence type="ECO:0000313" key="9">
    <source>
        <dbReference type="EMBL" id="MBE9662397.1"/>
    </source>
</evidence>
<comment type="similarity">
    <text evidence="8">Belongs to the dTDP-4-dehydrorhamnose 3,5-epimerase family.</text>
</comment>
<evidence type="ECO:0000256" key="3">
    <source>
        <dbReference type="ARBA" id="ARBA00012098"/>
    </source>
</evidence>
<dbReference type="PANTHER" id="PTHR21047:SF2">
    <property type="entry name" value="THYMIDINE DIPHOSPHO-4-KETO-RHAMNOSE 3,5-EPIMERASE"/>
    <property type="match status" value="1"/>
</dbReference>
<feature type="binding site" evidence="6">
    <location>
        <position position="164"/>
    </location>
    <ligand>
        <name>substrate</name>
    </ligand>
</feature>
<dbReference type="Gene3D" id="2.60.120.10">
    <property type="entry name" value="Jelly Rolls"/>
    <property type="match status" value="1"/>
</dbReference>
<reference evidence="9" key="1">
    <citation type="submission" date="2020-10" db="EMBL/GenBank/DDBJ databases">
        <title>Mucilaginibacter mali sp. nov., isolated from rhizosphere soil of apple orchard.</title>
        <authorList>
            <person name="Lee J.-S."/>
            <person name="Kim H.S."/>
            <person name="Kim J.-S."/>
        </authorList>
    </citation>
    <scope>NUCLEOTIDE SEQUENCE</scope>
    <source>
        <strain evidence="9">KCTC 22746</strain>
    </source>
</reference>
<comment type="function">
    <text evidence="2 8">Catalyzes the epimerization of the C3' and C5'positions of dTDP-6-deoxy-D-xylo-4-hexulose, forming dTDP-6-deoxy-L-lyxo-4-hexulose.</text>
</comment>
<dbReference type="PANTHER" id="PTHR21047">
    <property type="entry name" value="DTDP-6-DEOXY-D-GLUCOSE-3,5 EPIMERASE"/>
    <property type="match status" value="1"/>
</dbReference>
<dbReference type="GO" id="GO:0019305">
    <property type="term" value="P:dTDP-rhamnose biosynthetic process"/>
    <property type="evidence" value="ECO:0007669"/>
    <property type="project" value="UniProtKB-UniRule"/>
</dbReference>
<evidence type="ECO:0000256" key="5">
    <source>
        <dbReference type="PIRSR" id="PIRSR600888-1"/>
    </source>
</evidence>
<comment type="pathway">
    <text evidence="8">Carbohydrate biosynthesis; dTDP-L-rhamnose biosynthesis.</text>
</comment>
<dbReference type="Proteomes" id="UP000622475">
    <property type="component" value="Unassembled WGS sequence"/>
</dbReference>
<dbReference type="InterPro" id="IPR014710">
    <property type="entry name" value="RmlC-like_jellyroll"/>
</dbReference>
<dbReference type="RefSeq" id="WP_194111567.1">
    <property type="nucleotide sequence ID" value="NZ_JADFFL010000003.1"/>
</dbReference>
<dbReference type="NCBIfam" id="TIGR01221">
    <property type="entry name" value="rmlC"/>
    <property type="match status" value="1"/>
</dbReference>
<sequence>MTVTTTPIQGLLIIQPRIWPDDRGYFYESYKKNVLAEAGIVADFVQDNQSFSEKGALRGLHAQAQPFAQGKLVRVIKGKVWDVAVDVRKNSPTYGQHFGIELSGENHTQFWIPPGFVHGFVTLEDDTIFSYKCTNYYDKSSELGVLWNDPALDLPWPIEGLDIKVSPKDQVHPTLADFNSPF</sequence>
<keyword evidence="10" id="KW-1185">Reference proteome</keyword>
<dbReference type="InterPro" id="IPR000888">
    <property type="entry name" value="RmlC-like"/>
</dbReference>
<keyword evidence="8 9" id="KW-0413">Isomerase</keyword>
<comment type="caution">
    <text evidence="9">The sequence shown here is derived from an EMBL/GenBank/DDBJ whole genome shotgun (WGS) entry which is preliminary data.</text>
</comment>
<dbReference type="GO" id="GO:0000271">
    <property type="term" value="P:polysaccharide biosynthetic process"/>
    <property type="evidence" value="ECO:0007669"/>
    <property type="project" value="TreeGrafter"/>
</dbReference>
<evidence type="ECO:0000256" key="7">
    <source>
        <dbReference type="PIRSR" id="PIRSR600888-3"/>
    </source>
</evidence>
<feature type="binding site" evidence="6">
    <location>
        <position position="71"/>
    </location>
    <ligand>
        <name>substrate</name>
    </ligand>
</feature>
<protein>
    <recommendedName>
        <fullName evidence="4 8">dTDP-4-dehydrorhamnose 3,5-epimerase</fullName>
        <ecNumber evidence="3 8">5.1.3.13</ecNumber>
    </recommendedName>
    <alternativeName>
        <fullName evidence="8">Thymidine diphospho-4-keto-rhamnose 3,5-epimerase</fullName>
    </alternativeName>
</protein>
<name>A0A929KWD5_9SPHI</name>
<evidence type="ECO:0000313" key="10">
    <source>
        <dbReference type="Proteomes" id="UP000622475"/>
    </source>
</evidence>